<comment type="caution">
    <text evidence="3">The sequence shown here is derived from an EMBL/GenBank/DDBJ whole genome shotgun (WGS) entry which is preliminary data.</text>
</comment>
<keyword evidence="4" id="KW-1185">Reference proteome</keyword>
<name>A0A139X5Q2_9CYAN</name>
<evidence type="ECO:0000313" key="3">
    <source>
        <dbReference type="EMBL" id="KYC40005.1"/>
    </source>
</evidence>
<dbReference type="InterPro" id="IPR010093">
    <property type="entry name" value="SinI_DNA-bd"/>
</dbReference>
<evidence type="ECO:0000259" key="2">
    <source>
        <dbReference type="Pfam" id="PF12728"/>
    </source>
</evidence>
<feature type="region of interest" description="Disordered" evidence="1">
    <location>
        <begin position="36"/>
        <end position="79"/>
    </location>
</feature>
<dbReference type="EMBL" id="ANNX02000031">
    <property type="protein sequence ID" value="KYC40005.1"/>
    <property type="molecule type" value="Genomic_DNA"/>
</dbReference>
<dbReference type="AlphaFoldDB" id="A0A139X5Q2"/>
<evidence type="ECO:0000313" key="4">
    <source>
        <dbReference type="Proteomes" id="UP000076925"/>
    </source>
</evidence>
<dbReference type="InterPro" id="IPR041657">
    <property type="entry name" value="HTH_17"/>
</dbReference>
<dbReference type="NCBIfam" id="TIGR01764">
    <property type="entry name" value="excise"/>
    <property type="match status" value="1"/>
</dbReference>
<dbReference type="GO" id="GO:0003677">
    <property type="term" value="F:DNA binding"/>
    <property type="evidence" value="ECO:0007669"/>
    <property type="project" value="InterPro"/>
</dbReference>
<dbReference type="RefSeq" id="WP_017747104.1">
    <property type="nucleotide sequence ID" value="NZ_KQ976354.1"/>
</dbReference>
<proteinExistence type="predicted"/>
<gene>
    <name evidence="3" type="ORF">WA1_29035</name>
</gene>
<protein>
    <recommendedName>
        <fullName evidence="2">Helix-turn-helix domain-containing protein</fullName>
    </recommendedName>
</protein>
<feature type="domain" description="Helix-turn-helix" evidence="2">
    <location>
        <begin position="139"/>
        <end position="187"/>
    </location>
</feature>
<feature type="compositionally biased region" description="Acidic residues" evidence="1">
    <location>
        <begin position="69"/>
        <end position="78"/>
    </location>
</feature>
<sequence>MLERFVQQGKISVRYEKGKTRPTANFDETELARFKEELNQPGYKPAVESRQIASVEHGQKDTENSQSEELADFDEDPPDDVRQITTIKHDQQDTEVYSVGEIAEFGENPKVIEQLSAVIEALLARTGDDTRVRVGEKLLLTIAEAQELTGLPRQILRDAITEGTLKAKLIGRTWRIKRSDLEEFVEQLF</sequence>
<organism evidence="3 4">
    <name type="scientific">Scytonema hofmannii PCC 7110</name>
    <dbReference type="NCBI Taxonomy" id="128403"/>
    <lineage>
        <taxon>Bacteria</taxon>
        <taxon>Bacillati</taxon>
        <taxon>Cyanobacteriota</taxon>
        <taxon>Cyanophyceae</taxon>
        <taxon>Nostocales</taxon>
        <taxon>Scytonemataceae</taxon>
        <taxon>Scytonema</taxon>
    </lineage>
</organism>
<evidence type="ECO:0000256" key="1">
    <source>
        <dbReference type="SAM" id="MobiDB-lite"/>
    </source>
</evidence>
<dbReference type="Pfam" id="PF12728">
    <property type="entry name" value="HTH_17"/>
    <property type="match status" value="1"/>
</dbReference>
<reference evidence="3 4" key="1">
    <citation type="journal article" date="2013" name="Genome Biol. Evol.">
        <title>Genomes of Stigonematalean cyanobacteria (subsection V) and the evolution of oxygenic photosynthesis from prokaryotes to plastids.</title>
        <authorList>
            <person name="Dagan T."/>
            <person name="Roettger M."/>
            <person name="Stucken K."/>
            <person name="Landan G."/>
            <person name="Koch R."/>
            <person name="Major P."/>
            <person name="Gould S.B."/>
            <person name="Goremykin V.V."/>
            <person name="Rippka R."/>
            <person name="Tandeau de Marsac N."/>
            <person name="Gugger M."/>
            <person name="Lockhart P.J."/>
            <person name="Allen J.F."/>
            <person name="Brune I."/>
            <person name="Maus I."/>
            <person name="Puhler A."/>
            <person name="Martin W.F."/>
        </authorList>
    </citation>
    <scope>NUCLEOTIDE SEQUENCE [LARGE SCALE GENOMIC DNA]</scope>
    <source>
        <strain evidence="3 4">PCC 7110</strain>
    </source>
</reference>
<accession>A0A139X5Q2</accession>
<dbReference type="Proteomes" id="UP000076925">
    <property type="component" value="Unassembled WGS sequence"/>
</dbReference>